<dbReference type="AlphaFoldDB" id="A0A8J6J1K2"/>
<accession>A0A8J6J1K2</accession>
<gene>
    <name evidence="2" type="ORF">H8S55_00650</name>
</gene>
<dbReference type="RefSeq" id="WP_147561502.1">
    <property type="nucleotide sequence ID" value="NZ_JACOPN010000001.1"/>
</dbReference>
<dbReference type="Pfam" id="PF07561">
    <property type="entry name" value="DUF1540"/>
    <property type="match status" value="1"/>
</dbReference>
<name>A0A8J6J1K2_9FIRM</name>
<keyword evidence="3" id="KW-1185">Reference proteome</keyword>
<protein>
    <submittedName>
        <fullName evidence="2">DUF1540 domain-containing protein</fullName>
    </submittedName>
</protein>
<feature type="domain" description="DUF1540" evidence="1">
    <location>
        <begin position="12"/>
        <end position="54"/>
    </location>
</feature>
<dbReference type="PROSITE" id="PS51257">
    <property type="entry name" value="PROKAR_LIPOPROTEIN"/>
    <property type="match status" value="1"/>
</dbReference>
<proteinExistence type="predicted"/>
<evidence type="ECO:0000313" key="2">
    <source>
        <dbReference type="EMBL" id="MBC5715851.1"/>
    </source>
</evidence>
<dbReference type="EMBL" id="JACOPN010000001">
    <property type="protein sequence ID" value="MBC5715851.1"/>
    <property type="molecule type" value="Genomic_DNA"/>
</dbReference>
<dbReference type="InterPro" id="IPR011437">
    <property type="entry name" value="DUF1540"/>
</dbReference>
<evidence type="ECO:0000259" key="1">
    <source>
        <dbReference type="Pfam" id="PF07561"/>
    </source>
</evidence>
<dbReference type="Proteomes" id="UP000602260">
    <property type="component" value="Unassembled WGS sequence"/>
</dbReference>
<sequence>MERNSCNCNNNIHCTVASCAHHNQPNNCCSLQSIRVGCSDSSPTRCEGTECASFQLK</sequence>
<organism evidence="2 3">
    <name type="scientific">Flintibacter faecis</name>
    <dbReference type="NCBI Taxonomy" id="2763047"/>
    <lineage>
        <taxon>Bacteria</taxon>
        <taxon>Bacillati</taxon>
        <taxon>Bacillota</taxon>
        <taxon>Clostridia</taxon>
        <taxon>Eubacteriales</taxon>
        <taxon>Flintibacter</taxon>
    </lineage>
</organism>
<evidence type="ECO:0000313" key="3">
    <source>
        <dbReference type="Proteomes" id="UP000602260"/>
    </source>
</evidence>
<comment type="caution">
    <text evidence="2">The sequence shown here is derived from an EMBL/GenBank/DDBJ whole genome shotgun (WGS) entry which is preliminary data.</text>
</comment>
<reference evidence="2" key="1">
    <citation type="submission" date="2020-08" db="EMBL/GenBank/DDBJ databases">
        <title>Genome public.</title>
        <authorList>
            <person name="Liu C."/>
            <person name="Sun Q."/>
        </authorList>
    </citation>
    <scope>NUCLEOTIDE SEQUENCE</scope>
    <source>
        <strain evidence="2">BX5</strain>
    </source>
</reference>